<name>A0A941DJG1_9BURK</name>
<reference evidence="8" key="1">
    <citation type="submission" date="2021-04" db="EMBL/GenBank/DDBJ databases">
        <title>novel species isolated from subtropical streams in China.</title>
        <authorList>
            <person name="Lu H."/>
        </authorList>
    </citation>
    <scope>NUCLEOTIDE SEQUENCE</scope>
    <source>
        <strain evidence="8">LFS511W</strain>
    </source>
</reference>
<dbReference type="SUPFAM" id="SSF52343">
    <property type="entry name" value="Ferredoxin reductase-like, C-terminal NADP-linked domain"/>
    <property type="match status" value="1"/>
</dbReference>
<protein>
    <recommendedName>
        <fullName evidence="4">NADPH--hemoprotein reductase</fullName>
        <ecNumber evidence="4">1.6.2.4</ecNumber>
    </recommendedName>
</protein>
<dbReference type="GO" id="GO:0050660">
    <property type="term" value="F:flavin adenine dinucleotide binding"/>
    <property type="evidence" value="ECO:0007669"/>
    <property type="project" value="TreeGrafter"/>
</dbReference>
<keyword evidence="5" id="KW-0732">Signal</keyword>
<evidence type="ECO:0000256" key="5">
    <source>
        <dbReference type="SAM" id="SignalP"/>
    </source>
</evidence>
<proteinExistence type="predicted"/>
<feature type="domain" description="Flavodoxin-like" evidence="6">
    <location>
        <begin position="66"/>
        <end position="203"/>
    </location>
</feature>
<dbReference type="Gene3D" id="3.40.50.360">
    <property type="match status" value="1"/>
</dbReference>
<dbReference type="Gene3D" id="3.40.50.80">
    <property type="entry name" value="Nucleotide-binding domain of ferredoxin-NADP reductase (FNR) module"/>
    <property type="match status" value="1"/>
</dbReference>
<dbReference type="PROSITE" id="PS50902">
    <property type="entry name" value="FLAVODOXIN_LIKE"/>
    <property type="match status" value="1"/>
</dbReference>
<feature type="domain" description="FAD-binding FR-type" evidence="7">
    <location>
        <begin position="217"/>
        <end position="334"/>
    </location>
</feature>
<comment type="caution">
    <text evidence="8">The sequence shown here is derived from an EMBL/GenBank/DDBJ whole genome shotgun (WGS) entry which is preliminary data.</text>
</comment>
<gene>
    <name evidence="8" type="ORF">KDM89_00950</name>
</gene>
<dbReference type="PANTHER" id="PTHR19384">
    <property type="entry name" value="NITRIC OXIDE SYNTHASE-RELATED"/>
    <property type="match status" value="1"/>
</dbReference>
<evidence type="ECO:0000256" key="1">
    <source>
        <dbReference type="ARBA" id="ARBA00022630"/>
    </source>
</evidence>
<dbReference type="PRINTS" id="PR00369">
    <property type="entry name" value="FLAVODOXIN"/>
</dbReference>
<dbReference type="InterPro" id="IPR001433">
    <property type="entry name" value="OxRdtase_FAD/NAD-bd"/>
</dbReference>
<keyword evidence="3" id="KW-0813">Transport</keyword>
<sequence>MTASRLHHLSASLALSSVAAMAYHLPGWASASLVGSSYLSYCAAVWRAHRSAQQQADAAASGDADTIIAIASQTGFAATLAEKTSALLQEAGIAHQCVTLNQLNAERLASVRRLLCIVSTTGEGDAPDNASRFCRDLLPQRLALQDLSFAVLALGDRHYQQFCAFGHQLAHWLDHCGAHRLSDLIEVDNGDEAALRHWQQELGRISGYTLSADWSAPDYTDWLLKGRRLLNPGSVGAPAYHLILQPADGTADWQAGDIAEIRPQRPGQPEDQTLPHREYSVSSVAADGQLELLVRQLRKDDGSLGLGSGWLTEYAAIGQTIGLRIRRNPQFHTPDCKGLILIGNGSGLAGLRSHLKQRERDGRHQNWLIFGERQRATDFFHQDEILHWQDNGHLQRLDLCFSRDQEARRYVQHALAEQAGQLREWISDGAAILVCGSLQGMGEDVHQTLLSILGEALLDELSDTGRYRRDVY</sequence>
<dbReference type="InterPro" id="IPR001709">
    <property type="entry name" value="Flavoprot_Pyr_Nucl_cyt_Rdtase"/>
</dbReference>
<dbReference type="InterPro" id="IPR001094">
    <property type="entry name" value="Flavdoxin-like"/>
</dbReference>
<evidence type="ECO:0000256" key="3">
    <source>
        <dbReference type="ARBA" id="ARBA00022982"/>
    </source>
</evidence>
<accession>A0A941DJG1</accession>
<dbReference type="SUPFAM" id="SSF52218">
    <property type="entry name" value="Flavoproteins"/>
    <property type="match status" value="1"/>
</dbReference>
<dbReference type="EC" id="1.6.2.4" evidence="4"/>
<dbReference type="InterPro" id="IPR017938">
    <property type="entry name" value="Riboflavin_synthase-like_b-brl"/>
</dbReference>
<evidence type="ECO:0000313" key="9">
    <source>
        <dbReference type="Proteomes" id="UP000680067"/>
    </source>
</evidence>
<dbReference type="GO" id="GO:0005829">
    <property type="term" value="C:cytosol"/>
    <property type="evidence" value="ECO:0007669"/>
    <property type="project" value="TreeGrafter"/>
</dbReference>
<dbReference type="InterPro" id="IPR008254">
    <property type="entry name" value="Flavodoxin/NO_synth"/>
</dbReference>
<dbReference type="InterPro" id="IPR017927">
    <property type="entry name" value="FAD-bd_FR_type"/>
</dbReference>
<keyword evidence="2" id="KW-0288">FMN</keyword>
<keyword evidence="9" id="KW-1185">Reference proteome</keyword>
<dbReference type="Pfam" id="PF00175">
    <property type="entry name" value="NAD_binding_1"/>
    <property type="match status" value="1"/>
</dbReference>
<organism evidence="8 9">
    <name type="scientific">Undibacterium luofuense</name>
    <dbReference type="NCBI Taxonomy" id="2828733"/>
    <lineage>
        <taxon>Bacteria</taxon>
        <taxon>Pseudomonadati</taxon>
        <taxon>Pseudomonadota</taxon>
        <taxon>Betaproteobacteria</taxon>
        <taxon>Burkholderiales</taxon>
        <taxon>Oxalobacteraceae</taxon>
        <taxon>Undibacterium</taxon>
    </lineage>
</organism>
<dbReference type="EMBL" id="JAGSPN010000001">
    <property type="protein sequence ID" value="MBR7780694.1"/>
    <property type="molecule type" value="Genomic_DNA"/>
</dbReference>
<evidence type="ECO:0000259" key="7">
    <source>
        <dbReference type="PROSITE" id="PS51384"/>
    </source>
</evidence>
<keyword evidence="1" id="KW-0285">Flavoprotein</keyword>
<feature type="signal peptide" evidence="5">
    <location>
        <begin position="1"/>
        <end position="22"/>
    </location>
</feature>
<dbReference type="PROSITE" id="PS51384">
    <property type="entry name" value="FAD_FR"/>
    <property type="match status" value="1"/>
</dbReference>
<keyword evidence="3" id="KW-0249">Electron transport</keyword>
<dbReference type="Pfam" id="PF00258">
    <property type="entry name" value="Flavodoxin_1"/>
    <property type="match status" value="1"/>
</dbReference>
<dbReference type="InterPro" id="IPR039261">
    <property type="entry name" value="FNR_nucleotide-bd"/>
</dbReference>
<evidence type="ECO:0000313" key="8">
    <source>
        <dbReference type="EMBL" id="MBR7780694.1"/>
    </source>
</evidence>
<dbReference type="PRINTS" id="PR00371">
    <property type="entry name" value="FPNCR"/>
</dbReference>
<dbReference type="PANTHER" id="PTHR19384:SF17">
    <property type="entry name" value="NADPH--CYTOCHROME P450 REDUCTASE"/>
    <property type="match status" value="1"/>
</dbReference>
<dbReference type="InterPro" id="IPR029039">
    <property type="entry name" value="Flavoprotein-like_sf"/>
</dbReference>
<evidence type="ECO:0000256" key="2">
    <source>
        <dbReference type="ARBA" id="ARBA00022643"/>
    </source>
</evidence>
<evidence type="ECO:0000256" key="4">
    <source>
        <dbReference type="ARBA" id="ARBA00023797"/>
    </source>
</evidence>
<feature type="chain" id="PRO_5038082522" description="NADPH--hemoprotein reductase" evidence="5">
    <location>
        <begin position="23"/>
        <end position="472"/>
    </location>
</feature>
<dbReference type="AlphaFoldDB" id="A0A941DJG1"/>
<dbReference type="GO" id="GO:0010181">
    <property type="term" value="F:FMN binding"/>
    <property type="evidence" value="ECO:0007669"/>
    <property type="project" value="InterPro"/>
</dbReference>
<evidence type="ECO:0000259" key="6">
    <source>
        <dbReference type="PROSITE" id="PS50902"/>
    </source>
</evidence>
<dbReference type="SUPFAM" id="SSF63380">
    <property type="entry name" value="Riboflavin synthase domain-like"/>
    <property type="match status" value="1"/>
</dbReference>
<dbReference type="GO" id="GO:0003958">
    <property type="term" value="F:NADPH-hemoprotein reductase activity"/>
    <property type="evidence" value="ECO:0007669"/>
    <property type="project" value="UniProtKB-EC"/>
</dbReference>
<dbReference type="Gene3D" id="2.40.30.10">
    <property type="entry name" value="Translation factors"/>
    <property type="match status" value="1"/>
</dbReference>
<dbReference type="Proteomes" id="UP000680067">
    <property type="component" value="Unassembled WGS sequence"/>
</dbReference>
<dbReference type="CDD" id="cd06200">
    <property type="entry name" value="SiR_like1"/>
    <property type="match status" value="1"/>
</dbReference>